<dbReference type="InterPro" id="IPR051317">
    <property type="entry name" value="Gfo/Idh/MocA_oxidoreduct"/>
</dbReference>
<organism evidence="5 6">
    <name type="scientific">Armatimonas rosea</name>
    <dbReference type="NCBI Taxonomy" id="685828"/>
    <lineage>
        <taxon>Bacteria</taxon>
        <taxon>Bacillati</taxon>
        <taxon>Armatimonadota</taxon>
        <taxon>Armatimonadia</taxon>
        <taxon>Armatimonadales</taxon>
        <taxon>Armatimonadaceae</taxon>
        <taxon>Armatimonas</taxon>
    </lineage>
</organism>
<feature type="domain" description="Gfo/Idh/MocA-like oxidoreductase N-terminal" evidence="3">
    <location>
        <begin position="38"/>
        <end position="155"/>
    </location>
</feature>
<dbReference type="InterPro" id="IPR036291">
    <property type="entry name" value="NAD(P)-bd_dom_sf"/>
</dbReference>
<evidence type="ECO:0000259" key="3">
    <source>
        <dbReference type="Pfam" id="PF01408"/>
    </source>
</evidence>
<dbReference type="SUPFAM" id="SSF51735">
    <property type="entry name" value="NAD(P)-binding Rossmann-fold domains"/>
    <property type="match status" value="1"/>
</dbReference>
<keyword evidence="6" id="KW-1185">Reference proteome</keyword>
<gene>
    <name evidence="5" type="ORF">HNQ39_001460</name>
</gene>
<dbReference type="Pfam" id="PF01408">
    <property type="entry name" value="GFO_IDH_MocA"/>
    <property type="match status" value="1"/>
</dbReference>
<dbReference type="Proteomes" id="UP000520814">
    <property type="component" value="Unassembled WGS sequence"/>
</dbReference>
<comment type="caution">
    <text evidence="5">The sequence shown here is derived from an EMBL/GenBank/DDBJ whole genome shotgun (WGS) entry which is preliminary data.</text>
</comment>
<dbReference type="Gene3D" id="3.30.360.10">
    <property type="entry name" value="Dihydrodipicolinate Reductase, domain 2"/>
    <property type="match status" value="1"/>
</dbReference>
<dbReference type="RefSeq" id="WP_184193293.1">
    <property type="nucleotide sequence ID" value="NZ_JACHGW010000001.1"/>
</dbReference>
<dbReference type="Pfam" id="PF22725">
    <property type="entry name" value="GFO_IDH_MocA_C3"/>
    <property type="match status" value="1"/>
</dbReference>
<sequence>MSDEKTTDDYALKASVQQHVAAPELPYLPPKPKHYSPKIGLIACGGITQAHLSAYSAQGYNVVALCDVDIEKAEKRRAEFYPEARVTTDFADILRDPEIEVVDIASHPRERLPLVEAALTAKKHVLSQKPFVLSLDDGERLCDLAEAKGVKLAVNQNGRWAPHFSYIREAVQAGLIGDVISAHVGVHWDHTWVKGTAFESIYDLVFYDFAIHWFDFVSTLIPGKARSVYATRAHAAGQTIGPPMLAQALVQLDGGQASLIFDAHVKHGSLDRTFVAGTDGTLTSTGPDLGTQTVTLTTAAGVATPELTGTWFNDGFKGTMGELLCAIEENREPRNSARSNLASLALCFAAIASANENAPKIVGEVRQLPAGSAPGV</sequence>
<dbReference type="SUPFAM" id="SSF55347">
    <property type="entry name" value="Glyceraldehyde-3-phosphate dehydrogenase-like, C-terminal domain"/>
    <property type="match status" value="1"/>
</dbReference>
<reference evidence="5 6" key="1">
    <citation type="submission" date="2020-08" db="EMBL/GenBank/DDBJ databases">
        <title>Genomic Encyclopedia of Type Strains, Phase IV (KMG-IV): sequencing the most valuable type-strain genomes for metagenomic binning, comparative biology and taxonomic classification.</title>
        <authorList>
            <person name="Goeker M."/>
        </authorList>
    </citation>
    <scope>NUCLEOTIDE SEQUENCE [LARGE SCALE GENOMIC DNA]</scope>
    <source>
        <strain evidence="5 6">DSM 23562</strain>
    </source>
</reference>
<dbReference type="InterPro" id="IPR000683">
    <property type="entry name" value="Gfo/Idh/MocA-like_OxRdtase_N"/>
</dbReference>
<evidence type="ECO:0000256" key="1">
    <source>
        <dbReference type="ARBA" id="ARBA00010928"/>
    </source>
</evidence>
<keyword evidence="2" id="KW-0560">Oxidoreductase</keyword>
<comment type="similarity">
    <text evidence="1">Belongs to the Gfo/Idh/MocA family.</text>
</comment>
<dbReference type="Gene3D" id="3.40.50.720">
    <property type="entry name" value="NAD(P)-binding Rossmann-like Domain"/>
    <property type="match status" value="1"/>
</dbReference>
<dbReference type="InterPro" id="IPR055170">
    <property type="entry name" value="GFO_IDH_MocA-like_dom"/>
</dbReference>
<evidence type="ECO:0000256" key="2">
    <source>
        <dbReference type="ARBA" id="ARBA00023002"/>
    </source>
</evidence>
<proteinExistence type="inferred from homology"/>
<protein>
    <submittedName>
        <fullName evidence="5">Putative dehydrogenase</fullName>
    </submittedName>
</protein>
<accession>A0A7W9W5L7</accession>
<dbReference type="PANTHER" id="PTHR43708:SF5">
    <property type="entry name" value="CONSERVED EXPRESSED OXIDOREDUCTASE (EUROFUNG)-RELATED"/>
    <property type="match status" value="1"/>
</dbReference>
<dbReference type="GO" id="GO:0000166">
    <property type="term" value="F:nucleotide binding"/>
    <property type="evidence" value="ECO:0007669"/>
    <property type="project" value="InterPro"/>
</dbReference>
<dbReference type="PANTHER" id="PTHR43708">
    <property type="entry name" value="CONSERVED EXPRESSED OXIDOREDUCTASE (EUROFUNG)"/>
    <property type="match status" value="1"/>
</dbReference>
<dbReference type="EMBL" id="JACHGW010000001">
    <property type="protein sequence ID" value="MBB6049698.1"/>
    <property type="molecule type" value="Genomic_DNA"/>
</dbReference>
<evidence type="ECO:0000313" key="6">
    <source>
        <dbReference type="Proteomes" id="UP000520814"/>
    </source>
</evidence>
<dbReference type="AlphaFoldDB" id="A0A7W9W5L7"/>
<evidence type="ECO:0000259" key="4">
    <source>
        <dbReference type="Pfam" id="PF22725"/>
    </source>
</evidence>
<feature type="domain" description="GFO/IDH/MocA-like oxidoreductase" evidence="4">
    <location>
        <begin position="165"/>
        <end position="282"/>
    </location>
</feature>
<dbReference type="GO" id="GO:0016491">
    <property type="term" value="F:oxidoreductase activity"/>
    <property type="evidence" value="ECO:0007669"/>
    <property type="project" value="UniProtKB-KW"/>
</dbReference>
<name>A0A7W9W5L7_ARMRO</name>
<evidence type="ECO:0000313" key="5">
    <source>
        <dbReference type="EMBL" id="MBB6049698.1"/>
    </source>
</evidence>